<feature type="transmembrane region" description="Helical" evidence="1">
    <location>
        <begin position="206"/>
        <end position="231"/>
    </location>
</feature>
<dbReference type="InterPro" id="IPR022134">
    <property type="entry name" value="DUF3667"/>
</dbReference>
<dbReference type="AlphaFoldDB" id="A0A2G1BYA0"/>
<sequence>MNCISCNFEHNEKYCPNCGEKNGTKKITLSSIVEDSFSSITNMDKGLLFNIKALLLHPREITIDYVLGKRKGILNPISFLILAITIYIIVITFFKVPKELVEENSITKSKLKETGNYVGLFIRTYLKYFWVLCIIPLGISLKLFFRKYNLIEHLAISSFIIGQATLIGILSYLIFRFPLILDPVVYLVILWLVYRIFKNNNDRIEAILISITVLILFIIQLIIIIGIIGGIKYFF</sequence>
<reference evidence="3 4" key="1">
    <citation type="journal article" date="2016" name="Nat. Commun.">
        <title>Microbial interactions lead to rapid micro-scale successions on model marine particles.</title>
        <authorList>
            <person name="Datta M.S."/>
            <person name="Sliwerska E."/>
            <person name="Gore J."/>
            <person name="Polz M.F."/>
            <person name="Cordero O.X."/>
        </authorList>
    </citation>
    <scope>NUCLEOTIDE SEQUENCE [LARGE SCALE GENOMIC DNA]</scope>
    <source>
        <strain evidence="3 4">4G03</strain>
    </source>
</reference>
<feature type="transmembrane region" description="Helical" evidence="1">
    <location>
        <begin position="128"/>
        <end position="145"/>
    </location>
</feature>
<protein>
    <submittedName>
        <fullName evidence="2">DUF3667 domain-containing protein</fullName>
    </submittedName>
</protein>
<reference evidence="3" key="2">
    <citation type="submission" date="2017-10" db="EMBL/GenBank/DDBJ databases">
        <authorList>
            <person name="Enke T.N."/>
            <person name="Cordero O.X."/>
        </authorList>
    </citation>
    <scope>NUCLEOTIDE SEQUENCE</scope>
    <source>
        <strain evidence="3">4G03</strain>
    </source>
</reference>
<keyword evidence="1" id="KW-1133">Transmembrane helix</keyword>
<dbReference type="EMBL" id="PDUU01000002">
    <property type="protein sequence ID" value="PHN99012.1"/>
    <property type="molecule type" value="Genomic_DNA"/>
</dbReference>
<accession>A0A2G1BYA0</accession>
<dbReference type="RefSeq" id="WP_099214138.1">
    <property type="nucleotide sequence ID" value="NZ_JAUYVU010000004.1"/>
</dbReference>
<gene>
    <name evidence="3" type="ORF">CSC81_02195</name>
    <name evidence="2" type="ORF">Q8W23_07515</name>
</gene>
<comment type="caution">
    <text evidence="3">The sequence shown here is derived from an EMBL/GenBank/DDBJ whole genome shotgun (WGS) entry which is preliminary data.</text>
</comment>
<feature type="transmembrane region" description="Helical" evidence="1">
    <location>
        <begin position="154"/>
        <end position="174"/>
    </location>
</feature>
<feature type="transmembrane region" description="Helical" evidence="1">
    <location>
        <begin position="73"/>
        <end position="94"/>
    </location>
</feature>
<dbReference type="Proteomes" id="UP001242342">
    <property type="component" value="Unassembled WGS sequence"/>
</dbReference>
<proteinExistence type="predicted"/>
<feature type="transmembrane region" description="Helical" evidence="1">
    <location>
        <begin position="180"/>
        <end position="197"/>
    </location>
</feature>
<keyword evidence="1" id="KW-0472">Membrane</keyword>
<organism evidence="3 4">
    <name type="scientific">Tenacibaculum discolor</name>
    <dbReference type="NCBI Taxonomy" id="361581"/>
    <lineage>
        <taxon>Bacteria</taxon>
        <taxon>Pseudomonadati</taxon>
        <taxon>Bacteroidota</taxon>
        <taxon>Flavobacteriia</taxon>
        <taxon>Flavobacteriales</taxon>
        <taxon>Flavobacteriaceae</taxon>
        <taxon>Tenacibaculum</taxon>
    </lineage>
</organism>
<dbReference type="Pfam" id="PF12412">
    <property type="entry name" value="DUF3667"/>
    <property type="match status" value="1"/>
</dbReference>
<keyword evidence="5" id="KW-1185">Reference proteome</keyword>
<evidence type="ECO:0000313" key="3">
    <source>
        <dbReference type="EMBL" id="PHN99012.1"/>
    </source>
</evidence>
<evidence type="ECO:0000313" key="5">
    <source>
        <dbReference type="Proteomes" id="UP001242342"/>
    </source>
</evidence>
<evidence type="ECO:0000256" key="1">
    <source>
        <dbReference type="SAM" id="Phobius"/>
    </source>
</evidence>
<dbReference type="EMBL" id="JAUYVU010000004">
    <property type="protein sequence ID" value="MDP2541319.1"/>
    <property type="molecule type" value="Genomic_DNA"/>
</dbReference>
<evidence type="ECO:0000313" key="2">
    <source>
        <dbReference type="EMBL" id="MDP2541319.1"/>
    </source>
</evidence>
<name>A0A2G1BYA0_9FLAO</name>
<keyword evidence="1" id="KW-0812">Transmembrane</keyword>
<dbReference type="Proteomes" id="UP000222163">
    <property type="component" value="Unassembled WGS sequence"/>
</dbReference>
<reference evidence="2 5" key="3">
    <citation type="submission" date="2023-07" db="EMBL/GenBank/DDBJ databases">
        <title>Genome content predicts the carbon catabolic preferences of heterotrophic bacteria.</title>
        <authorList>
            <person name="Gralka M."/>
        </authorList>
    </citation>
    <scope>NUCLEOTIDE SEQUENCE [LARGE SCALE GENOMIC DNA]</scope>
    <source>
        <strain evidence="2 5">4G03</strain>
    </source>
</reference>
<evidence type="ECO:0000313" key="4">
    <source>
        <dbReference type="Proteomes" id="UP000222163"/>
    </source>
</evidence>